<evidence type="ECO:0000313" key="12">
    <source>
        <dbReference type="Proteomes" id="UP000095287"/>
    </source>
</evidence>
<dbReference type="GO" id="GO:0006508">
    <property type="term" value="P:proteolysis"/>
    <property type="evidence" value="ECO:0007669"/>
    <property type="project" value="UniProtKB-KW"/>
</dbReference>
<evidence type="ECO:0000259" key="11">
    <source>
        <dbReference type="PROSITE" id="PS51864"/>
    </source>
</evidence>
<evidence type="ECO:0000259" key="10">
    <source>
        <dbReference type="PROSITE" id="PS01180"/>
    </source>
</evidence>
<dbReference type="GO" id="GO:0004222">
    <property type="term" value="F:metalloendopeptidase activity"/>
    <property type="evidence" value="ECO:0007669"/>
    <property type="project" value="UniProtKB-UniRule"/>
</dbReference>
<dbReference type="EC" id="3.4.24.-" evidence="9"/>
<evidence type="ECO:0000256" key="8">
    <source>
        <dbReference type="PROSITE-ProRule" id="PRU00059"/>
    </source>
</evidence>
<evidence type="ECO:0000256" key="5">
    <source>
        <dbReference type="ARBA" id="ARBA00022833"/>
    </source>
</evidence>
<keyword evidence="4 9" id="KW-0378">Hydrolase</keyword>
<comment type="cofactor">
    <cofactor evidence="9">
        <name>Zn(2+)</name>
        <dbReference type="ChEBI" id="CHEBI:29105"/>
    </cofactor>
    <text evidence="9">Binds 1 zinc ion per subunit.</text>
</comment>
<feature type="signal peptide" evidence="9">
    <location>
        <begin position="1"/>
        <end position="16"/>
    </location>
</feature>
<accession>A0A1I7YC83</accession>
<evidence type="ECO:0000256" key="1">
    <source>
        <dbReference type="ARBA" id="ARBA00022536"/>
    </source>
</evidence>
<keyword evidence="6 9" id="KW-0482">Metalloprotease</keyword>
<dbReference type="InterPro" id="IPR035914">
    <property type="entry name" value="Sperma_CUB_dom_sf"/>
</dbReference>
<feature type="domain" description="CUB" evidence="10">
    <location>
        <begin position="275"/>
        <end position="392"/>
    </location>
</feature>
<dbReference type="PROSITE" id="PS01180">
    <property type="entry name" value="CUB"/>
    <property type="match status" value="1"/>
</dbReference>
<keyword evidence="5 9" id="KW-0862">Zinc</keyword>
<keyword evidence="3 9" id="KW-0479">Metal-binding</keyword>
<keyword evidence="1" id="KW-0245">EGF-like domain</keyword>
<keyword evidence="2 9" id="KW-0645">Protease</keyword>
<dbReference type="InterPro" id="IPR000859">
    <property type="entry name" value="CUB_dom"/>
</dbReference>
<evidence type="ECO:0000256" key="7">
    <source>
        <dbReference type="ARBA" id="ARBA00023157"/>
    </source>
</evidence>
<comment type="caution">
    <text evidence="8">Lacks conserved residue(s) required for the propagation of feature annotation.</text>
</comment>
<evidence type="ECO:0000313" key="13">
    <source>
        <dbReference type="WBParaSite" id="L893_g14824.t1"/>
    </source>
</evidence>
<evidence type="ECO:0000256" key="9">
    <source>
        <dbReference type="RuleBase" id="RU361183"/>
    </source>
</evidence>
<protein>
    <recommendedName>
        <fullName evidence="9">Metalloendopeptidase</fullName>
        <ecNumber evidence="9">3.4.24.-</ecNumber>
    </recommendedName>
</protein>
<dbReference type="PANTHER" id="PTHR10127:SF780">
    <property type="entry name" value="METALLOENDOPEPTIDASE"/>
    <property type="match status" value="1"/>
</dbReference>
<evidence type="ECO:0000256" key="3">
    <source>
        <dbReference type="ARBA" id="ARBA00022723"/>
    </source>
</evidence>
<dbReference type="InterPro" id="IPR006026">
    <property type="entry name" value="Peptidase_Metallo"/>
</dbReference>
<evidence type="ECO:0000256" key="6">
    <source>
        <dbReference type="ARBA" id="ARBA00023049"/>
    </source>
</evidence>
<organism evidence="12 13">
    <name type="scientific">Steinernema glaseri</name>
    <dbReference type="NCBI Taxonomy" id="37863"/>
    <lineage>
        <taxon>Eukaryota</taxon>
        <taxon>Metazoa</taxon>
        <taxon>Ecdysozoa</taxon>
        <taxon>Nematoda</taxon>
        <taxon>Chromadorea</taxon>
        <taxon>Rhabditida</taxon>
        <taxon>Tylenchina</taxon>
        <taxon>Panagrolaimomorpha</taxon>
        <taxon>Strongyloidoidea</taxon>
        <taxon>Steinernematidae</taxon>
        <taxon>Steinernema</taxon>
    </lineage>
</organism>
<dbReference type="Proteomes" id="UP000095287">
    <property type="component" value="Unplaced"/>
</dbReference>
<dbReference type="InterPro" id="IPR001506">
    <property type="entry name" value="Peptidase_M12A"/>
</dbReference>
<dbReference type="InterPro" id="IPR024079">
    <property type="entry name" value="MetalloPept_cat_dom_sf"/>
</dbReference>
<proteinExistence type="predicted"/>
<dbReference type="PRINTS" id="PR00480">
    <property type="entry name" value="ASTACIN"/>
</dbReference>
<keyword evidence="12" id="KW-1185">Reference proteome</keyword>
<keyword evidence="7" id="KW-1015">Disulfide bond</keyword>
<dbReference type="SUPFAM" id="SSF55486">
    <property type="entry name" value="Metalloproteases ('zincins'), catalytic domain"/>
    <property type="match status" value="1"/>
</dbReference>
<dbReference type="GO" id="GO:0008270">
    <property type="term" value="F:zinc ion binding"/>
    <property type="evidence" value="ECO:0007669"/>
    <property type="project" value="InterPro"/>
</dbReference>
<feature type="chain" id="PRO_5009029958" description="Metalloendopeptidase" evidence="9">
    <location>
        <begin position="17"/>
        <end position="418"/>
    </location>
</feature>
<sequence>MRFLVAILLAVLTASATITKRAAINRDNFPERLWPTDKPIPYRFSSDFSDISDMRDVMETIASWTCLSFKDVTTESDVKEANGSIQSTIVFVNSTECTTERISTASNTATVYISLAEATCRMPYVFYRVMLRTLGMEYTHVRPDRDEYISVHEEDIKPENLEEFRKVSGFKVSTYGVPYDFDSLMHISPEVYEKTEGIPTMVAKDPLHQPGMGLNFGVPSHSDYLLLNRLYRCLDRCAGLETNCEYGGFPNPNNCTSCICPWGFAGQSCNEMDGCGESVSSTTSWQRFSVKSTNEAPLCFWFLTAPPGRKIEIQLEKIVPDDPLCQYQPYTWLEVRLGNFVVGGYKFFCNAHIPNHTLISEGNLAVLSAQHIDVPIEVELSFRNVEATSFRNVEATSKSTGSIFGLSVVIGVCSLLLL</sequence>
<evidence type="ECO:0000256" key="4">
    <source>
        <dbReference type="ARBA" id="ARBA00022801"/>
    </source>
</evidence>
<evidence type="ECO:0000256" key="2">
    <source>
        <dbReference type="ARBA" id="ARBA00022670"/>
    </source>
</evidence>
<dbReference type="WBParaSite" id="L893_g14824.t1">
    <property type="protein sequence ID" value="L893_g14824.t1"/>
    <property type="gene ID" value="L893_g14824"/>
</dbReference>
<dbReference type="SMART" id="SM00235">
    <property type="entry name" value="ZnMc"/>
    <property type="match status" value="1"/>
</dbReference>
<feature type="domain" description="Peptidase M12A" evidence="11">
    <location>
        <begin position="22"/>
        <end position="234"/>
    </location>
</feature>
<dbReference type="Pfam" id="PF01400">
    <property type="entry name" value="Astacin"/>
    <property type="match status" value="1"/>
</dbReference>
<dbReference type="AlphaFoldDB" id="A0A1I7YC83"/>
<dbReference type="SUPFAM" id="SSF49854">
    <property type="entry name" value="Spermadhesin, CUB domain"/>
    <property type="match status" value="1"/>
</dbReference>
<dbReference type="PANTHER" id="PTHR10127">
    <property type="entry name" value="DISCOIDIN, CUB, EGF, LAMININ , AND ZINC METALLOPROTEASE DOMAIN CONTAINING"/>
    <property type="match status" value="1"/>
</dbReference>
<dbReference type="PROSITE" id="PS51864">
    <property type="entry name" value="ASTACIN"/>
    <property type="match status" value="1"/>
</dbReference>
<name>A0A1I7YC83_9BILA</name>
<keyword evidence="9" id="KW-0732">Signal</keyword>
<dbReference type="Gene3D" id="3.40.390.10">
    <property type="entry name" value="Collagenase (Catalytic Domain)"/>
    <property type="match status" value="1"/>
</dbReference>
<reference evidence="13" key="1">
    <citation type="submission" date="2016-11" db="UniProtKB">
        <authorList>
            <consortium name="WormBaseParasite"/>
        </authorList>
    </citation>
    <scope>IDENTIFICATION</scope>
</reference>